<name>A0A2P4PL03_RHIID</name>
<sequence>MLLGVLSFCNCFSSNFSILASRRLFSSIICFISSAFLASISTFLASTSASFFLSSAFSVSSSTFLASSSVMRCFNKSISDCMSYNIFMFCMLVFKIRKKM</sequence>
<reference evidence="2 3" key="2">
    <citation type="journal article" date="2018" name="New Phytol.">
        <title>High intraspecific genome diversity in the model arbuscular mycorrhizal symbiont Rhizophagus irregularis.</title>
        <authorList>
            <person name="Chen E.C.H."/>
            <person name="Morin E."/>
            <person name="Beaudet D."/>
            <person name="Noel J."/>
            <person name="Yildirir G."/>
            <person name="Ndikumana S."/>
            <person name="Charron P."/>
            <person name="St-Onge C."/>
            <person name="Giorgi J."/>
            <person name="Kruger M."/>
            <person name="Marton T."/>
            <person name="Ropars J."/>
            <person name="Grigoriev I.V."/>
            <person name="Hainaut M."/>
            <person name="Henrissat B."/>
            <person name="Roux C."/>
            <person name="Martin F."/>
            <person name="Corradi N."/>
        </authorList>
    </citation>
    <scope>NUCLEOTIDE SEQUENCE [LARGE SCALE GENOMIC DNA]</scope>
    <source>
        <strain evidence="2 3">DAOM 197198</strain>
    </source>
</reference>
<evidence type="ECO:0000256" key="1">
    <source>
        <dbReference type="SAM" id="Phobius"/>
    </source>
</evidence>
<keyword evidence="1" id="KW-0812">Transmembrane</keyword>
<accession>A0A2P4PL03</accession>
<evidence type="ECO:0000313" key="3">
    <source>
        <dbReference type="Proteomes" id="UP000018888"/>
    </source>
</evidence>
<dbReference type="EMBL" id="AUPC02000200">
    <property type="protein sequence ID" value="POG66037.1"/>
    <property type="molecule type" value="Genomic_DNA"/>
</dbReference>
<organism evidence="2 3">
    <name type="scientific">Rhizophagus irregularis (strain DAOM 181602 / DAOM 197198 / MUCL 43194)</name>
    <name type="common">Arbuscular mycorrhizal fungus</name>
    <name type="synonym">Glomus intraradices</name>
    <dbReference type="NCBI Taxonomy" id="747089"/>
    <lineage>
        <taxon>Eukaryota</taxon>
        <taxon>Fungi</taxon>
        <taxon>Fungi incertae sedis</taxon>
        <taxon>Mucoromycota</taxon>
        <taxon>Glomeromycotina</taxon>
        <taxon>Glomeromycetes</taxon>
        <taxon>Glomerales</taxon>
        <taxon>Glomeraceae</taxon>
        <taxon>Rhizophagus</taxon>
    </lineage>
</organism>
<dbReference type="Proteomes" id="UP000018888">
    <property type="component" value="Unassembled WGS sequence"/>
</dbReference>
<comment type="caution">
    <text evidence="2">The sequence shown here is derived from an EMBL/GenBank/DDBJ whole genome shotgun (WGS) entry which is preliminary data.</text>
</comment>
<reference evidence="2 3" key="1">
    <citation type="journal article" date="2013" name="Proc. Natl. Acad. Sci. U.S.A.">
        <title>Genome of an arbuscular mycorrhizal fungus provides insight into the oldest plant symbiosis.</title>
        <authorList>
            <person name="Tisserant E."/>
            <person name="Malbreil M."/>
            <person name="Kuo A."/>
            <person name="Kohler A."/>
            <person name="Symeonidi A."/>
            <person name="Balestrini R."/>
            <person name="Charron P."/>
            <person name="Duensing N."/>
            <person name="Frei Dit Frey N."/>
            <person name="Gianinazzi-Pearson V."/>
            <person name="Gilbert L.B."/>
            <person name="Handa Y."/>
            <person name="Herr J.R."/>
            <person name="Hijri M."/>
            <person name="Koul R."/>
            <person name="Kawaguchi M."/>
            <person name="Krajinski F."/>
            <person name="Lammers P.J."/>
            <person name="Masclaux F.G."/>
            <person name="Murat C."/>
            <person name="Morin E."/>
            <person name="Ndikumana S."/>
            <person name="Pagni M."/>
            <person name="Petitpierre D."/>
            <person name="Requena N."/>
            <person name="Rosikiewicz P."/>
            <person name="Riley R."/>
            <person name="Saito K."/>
            <person name="San Clemente H."/>
            <person name="Shapiro H."/>
            <person name="van Tuinen D."/>
            <person name="Becard G."/>
            <person name="Bonfante P."/>
            <person name="Paszkowski U."/>
            <person name="Shachar-Hill Y.Y."/>
            <person name="Tuskan G.A."/>
            <person name="Young P.W."/>
            <person name="Sanders I.R."/>
            <person name="Henrissat B."/>
            <person name="Rensing S.A."/>
            <person name="Grigoriev I.V."/>
            <person name="Corradi N."/>
            <person name="Roux C."/>
            <person name="Martin F."/>
        </authorList>
    </citation>
    <scope>NUCLEOTIDE SEQUENCE [LARGE SCALE GENOMIC DNA]</scope>
    <source>
        <strain evidence="2 3">DAOM 197198</strain>
    </source>
</reference>
<dbReference type="AlphaFoldDB" id="A0A2P4PL03"/>
<evidence type="ECO:0000313" key="2">
    <source>
        <dbReference type="EMBL" id="POG66037.1"/>
    </source>
</evidence>
<protein>
    <submittedName>
        <fullName evidence="2">Uncharacterized protein</fullName>
    </submittedName>
</protein>
<keyword evidence="1" id="KW-1133">Transmembrane helix</keyword>
<proteinExistence type="predicted"/>
<gene>
    <name evidence="2" type="ORF">GLOIN_2v1660677</name>
</gene>
<keyword evidence="3" id="KW-1185">Reference proteome</keyword>
<keyword evidence="1" id="KW-0472">Membrane</keyword>
<feature type="transmembrane region" description="Helical" evidence="1">
    <location>
        <begin position="51"/>
        <end position="71"/>
    </location>
</feature>
<feature type="transmembrane region" description="Helical" evidence="1">
    <location>
        <begin position="23"/>
        <end position="44"/>
    </location>
</feature>